<feature type="domain" description="Methyltransferase" evidence="1">
    <location>
        <begin position="65"/>
        <end position="173"/>
    </location>
</feature>
<dbReference type="Gene3D" id="3.40.50.150">
    <property type="entry name" value="Vaccinia Virus protein VP39"/>
    <property type="match status" value="1"/>
</dbReference>
<proteinExistence type="predicted"/>
<organism evidence="2 3">
    <name type="scientific">Sphingomonas brevis</name>
    <dbReference type="NCBI Taxonomy" id="2908206"/>
    <lineage>
        <taxon>Bacteria</taxon>
        <taxon>Pseudomonadati</taxon>
        <taxon>Pseudomonadota</taxon>
        <taxon>Alphaproteobacteria</taxon>
        <taxon>Sphingomonadales</taxon>
        <taxon>Sphingomonadaceae</taxon>
        <taxon>Sphingomonas</taxon>
    </lineage>
</organism>
<keyword evidence="3" id="KW-1185">Reference proteome</keyword>
<dbReference type="EMBL" id="JAMGBB010000001">
    <property type="protein sequence ID" value="MCL6739724.1"/>
    <property type="molecule type" value="Genomic_DNA"/>
</dbReference>
<dbReference type="Pfam" id="PF13847">
    <property type="entry name" value="Methyltransf_31"/>
    <property type="match status" value="1"/>
</dbReference>
<accession>A0ABT0S6C8</accession>
<sequence>MSSKASTLLFFLSLAACRAEPQPARVFPEAGRDVAPIVGDSFSTEDARDRMGEAEEVMRLAGVARGMSVADVGAGEGYYTVRLAPLVGPRGRVLAEDIVSETRDRLAQRVEREKLDNVAVKLGQASNPLLPKGSFDRIFLVHVYHEVTEPYEFAWHLRDGLKPNGLVIVVDADRPVKRHGMRPKELACELSAVGLKLVQSQRLAGSDAYFMAFKIAAPRPAPQAIKPCMTKD</sequence>
<dbReference type="Proteomes" id="UP001165383">
    <property type="component" value="Unassembled WGS sequence"/>
</dbReference>
<keyword evidence="2" id="KW-0808">Transferase</keyword>
<keyword evidence="2" id="KW-0489">Methyltransferase</keyword>
<dbReference type="InterPro" id="IPR029063">
    <property type="entry name" value="SAM-dependent_MTases_sf"/>
</dbReference>
<gene>
    <name evidence="2" type="ORF">LZ518_01020</name>
</gene>
<dbReference type="PANTHER" id="PTHR43861">
    <property type="entry name" value="TRANS-ACONITATE 2-METHYLTRANSFERASE-RELATED"/>
    <property type="match status" value="1"/>
</dbReference>
<name>A0ABT0S6C8_9SPHN</name>
<dbReference type="CDD" id="cd02440">
    <property type="entry name" value="AdoMet_MTases"/>
    <property type="match status" value="1"/>
</dbReference>
<dbReference type="RefSeq" id="WP_249914200.1">
    <property type="nucleotide sequence ID" value="NZ_JAMGBB010000001.1"/>
</dbReference>
<evidence type="ECO:0000313" key="3">
    <source>
        <dbReference type="Proteomes" id="UP001165383"/>
    </source>
</evidence>
<evidence type="ECO:0000313" key="2">
    <source>
        <dbReference type="EMBL" id="MCL6739724.1"/>
    </source>
</evidence>
<reference evidence="2" key="1">
    <citation type="submission" date="2022-05" db="EMBL/GenBank/DDBJ databases">
        <authorList>
            <person name="Jo J.-H."/>
            <person name="Im W.-T."/>
        </authorList>
    </citation>
    <scope>NUCLEOTIDE SEQUENCE</scope>
    <source>
        <strain evidence="2">RB56-2</strain>
    </source>
</reference>
<dbReference type="GO" id="GO:0032259">
    <property type="term" value="P:methylation"/>
    <property type="evidence" value="ECO:0007669"/>
    <property type="project" value="UniProtKB-KW"/>
</dbReference>
<dbReference type="InterPro" id="IPR025714">
    <property type="entry name" value="Methyltranfer_dom"/>
</dbReference>
<evidence type="ECO:0000259" key="1">
    <source>
        <dbReference type="Pfam" id="PF13847"/>
    </source>
</evidence>
<comment type="caution">
    <text evidence="2">The sequence shown here is derived from an EMBL/GenBank/DDBJ whole genome shotgun (WGS) entry which is preliminary data.</text>
</comment>
<dbReference type="GO" id="GO:0008168">
    <property type="term" value="F:methyltransferase activity"/>
    <property type="evidence" value="ECO:0007669"/>
    <property type="project" value="UniProtKB-KW"/>
</dbReference>
<dbReference type="PROSITE" id="PS51257">
    <property type="entry name" value="PROKAR_LIPOPROTEIN"/>
    <property type="match status" value="1"/>
</dbReference>
<dbReference type="SUPFAM" id="SSF53335">
    <property type="entry name" value="S-adenosyl-L-methionine-dependent methyltransferases"/>
    <property type="match status" value="1"/>
</dbReference>
<protein>
    <submittedName>
        <fullName evidence="2">Class I SAM-dependent methyltransferase</fullName>
    </submittedName>
</protein>